<dbReference type="Proteomes" id="UP000612585">
    <property type="component" value="Unassembled WGS sequence"/>
</dbReference>
<sequence length="95" mass="9985">MPGRTVGGYRDSTGDAPDEDQRTERAVEAGAVPQPDHKQVPFVGDKASGPDARQLTVTGSGGQIGHRVPDRSTEPPTGAGRSVEHHYVENPQVAS</sequence>
<proteinExistence type="predicted"/>
<comment type="caution">
    <text evidence="2">The sequence shown here is derived from an EMBL/GenBank/DDBJ whole genome shotgun (WGS) entry which is preliminary data.</text>
</comment>
<name>A0A8J3Z1S8_9ACTN</name>
<keyword evidence="3" id="KW-1185">Reference proteome</keyword>
<evidence type="ECO:0000313" key="3">
    <source>
        <dbReference type="Proteomes" id="UP000612585"/>
    </source>
</evidence>
<organism evidence="2 3">
    <name type="scientific">Virgisporangium aurantiacum</name>
    <dbReference type="NCBI Taxonomy" id="175570"/>
    <lineage>
        <taxon>Bacteria</taxon>
        <taxon>Bacillati</taxon>
        <taxon>Actinomycetota</taxon>
        <taxon>Actinomycetes</taxon>
        <taxon>Micromonosporales</taxon>
        <taxon>Micromonosporaceae</taxon>
        <taxon>Virgisporangium</taxon>
    </lineage>
</organism>
<accession>A0A8J3Z1S8</accession>
<dbReference type="AlphaFoldDB" id="A0A8J3Z1S8"/>
<evidence type="ECO:0000256" key="1">
    <source>
        <dbReference type="SAM" id="MobiDB-lite"/>
    </source>
</evidence>
<feature type="region of interest" description="Disordered" evidence="1">
    <location>
        <begin position="1"/>
        <end position="95"/>
    </location>
</feature>
<gene>
    <name evidence="2" type="ORF">Vau01_010440</name>
</gene>
<protein>
    <submittedName>
        <fullName evidence="2">Uncharacterized protein</fullName>
    </submittedName>
</protein>
<evidence type="ECO:0000313" key="2">
    <source>
        <dbReference type="EMBL" id="GIJ53528.1"/>
    </source>
</evidence>
<dbReference type="EMBL" id="BOPG01000007">
    <property type="protein sequence ID" value="GIJ53528.1"/>
    <property type="molecule type" value="Genomic_DNA"/>
</dbReference>
<reference evidence="2" key="1">
    <citation type="submission" date="2021-01" db="EMBL/GenBank/DDBJ databases">
        <title>Whole genome shotgun sequence of Virgisporangium aurantiacum NBRC 16421.</title>
        <authorList>
            <person name="Komaki H."/>
            <person name="Tamura T."/>
        </authorList>
    </citation>
    <scope>NUCLEOTIDE SEQUENCE</scope>
    <source>
        <strain evidence="2">NBRC 16421</strain>
    </source>
</reference>